<reference evidence="3" key="1">
    <citation type="submission" date="2023-03" db="EMBL/GenBank/DDBJ databases">
        <title>Massive genome expansion in bonnet fungi (Mycena s.s.) driven by repeated elements and novel gene families across ecological guilds.</title>
        <authorList>
            <consortium name="Lawrence Berkeley National Laboratory"/>
            <person name="Harder C.B."/>
            <person name="Miyauchi S."/>
            <person name="Viragh M."/>
            <person name="Kuo A."/>
            <person name="Thoen E."/>
            <person name="Andreopoulos B."/>
            <person name="Lu D."/>
            <person name="Skrede I."/>
            <person name="Drula E."/>
            <person name="Henrissat B."/>
            <person name="Morin E."/>
            <person name="Kohler A."/>
            <person name="Barry K."/>
            <person name="LaButti K."/>
            <person name="Morin E."/>
            <person name="Salamov A."/>
            <person name="Lipzen A."/>
            <person name="Mereny Z."/>
            <person name="Hegedus B."/>
            <person name="Baldrian P."/>
            <person name="Stursova M."/>
            <person name="Weitz H."/>
            <person name="Taylor A."/>
            <person name="Grigoriev I.V."/>
            <person name="Nagy L.G."/>
            <person name="Martin F."/>
            <person name="Kauserud H."/>
        </authorList>
    </citation>
    <scope>NUCLEOTIDE SEQUENCE</scope>
    <source>
        <strain evidence="3">CBHHK200</strain>
    </source>
</reference>
<dbReference type="EMBL" id="JARJCM010000034">
    <property type="protein sequence ID" value="KAJ7037912.1"/>
    <property type="molecule type" value="Genomic_DNA"/>
</dbReference>
<gene>
    <name evidence="3" type="ORF">C8F04DRAFT_1327660</name>
</gene>
<feature type="domain" description="NADP-dependent oxidoreductase" evidence="2">
    <location>
        <begin position="12"/>
        <end position="294"/>
    </location>
</feature>
<feature type="non-terminal residue" evidence="3">
    <location>
        <position position="316"/>
    </location>
</feature>
<dbReference type="PANTHER" id="PTHR43625:SF78">
    <property type="entry name" value="PYRIDOXAL REDUCTASE-RELATED"/>
    <property type="match status" value="1"/>
</dbReference>
<dbReference type="InterPro" id="IPR050791">
    <property type="entry name" value="Aldo-Keto_reductase"/>
</dbReference>
<evidence type="ECO:0000259" key="2">
    <source>
        <dbReference type="Pfam" id="PF00248"/>
    </source>
</evidence>
<dbReference type="PANTHER" id="PTHR43625">
    <property type="entry name" value="AFLATOXIN B1 ALDEHYDE REDUCTASE"/>
    <property type="match status" value="1"/>
</dbReference>
<evidence type="ECO:0000313" key="3">
    <source>
        <dbReference type="EMBL" id="KAJ7037912.1"/>
    </source>
</evidence>
<dbReference type="AlphaFoldDB" id="A0AAD6X601"/>
<comment type="caution">
    <text evidence="3">The sequence shown here is derived from an EMBL/GenBank/DDBJ whole genome shotgun (WGS) entry which is preliminary data.</text>
</comment>
<dbReference type="InterPro" id="IPR036812">
    <property type="entry name" value="NAD(P)_OxRdtase_dom_sf"/>
</dbReference>
<sequence>GGTASNIVVGRIAHGLMMMGRTPDTTNDEIYFNSIKAGVDSLPPGAKIFLNSAEFYSNTGGIENLMMLARFYPKYPEYADKTFLSVKGAFTLPAKPDCSMENMRKSVLNIQRALGPHKKFDLFQPARIDRNMANLVILLKEGHFAHIGLSECRADTLRRAHLVHPVTVAEIEVILWVYEAEHKKVVATAGGSGVSVLAYSPLGKGFFSGRFSSVADLPAGDASLQDNLSLVSALPLLAAEKGVTPAQLANAWVAALGAHVVLLPGFSAAARTLENCAAGDIALFAKEIEVLTGIADAGGVKGDRMAGGPEVDDLWG</sequence>
<dbReference type="Pfam" id="PF00248">
    <property type="entry name" value="Aldo_ket_red"/>
    <property type="match status" value="1"/>
</dbReference>
<evidence type="ECO:0000256" key="1">
    <source>
        <dbReference type="ARBA" id="ARBA00023002"/>
    </source>
</evidence>
<feature type="non-terminal residue" evidence="3">
    <location>
        <position position="1"/>
    </location>
</feature>
<keyword evidence="1" id="KW-0560">Oxidoreductase</keyword>
<dbReference type="Proteomes" id="UP001218188">
    <property type="component" value="Unassembled WGS sequence"/>
</dbReference>
<organism evidence="3 4">
    <name type="scientific">Mycena alexandri</name>
    <dbReference type="NCBI Taxonomy" id="1745969"/>
    <lineage>
        <taxon>Eukaryota</taxon>
        <taxon>Fungi</taxon>
        <taxon>Dikarya</taxon>
        <taxon>Basidiomycota</taxon>
        <taxon>Agaricomycotina</taxon>
        <taxon>Agaricomycetes</taxon>
        <taxon>Agaricomycetidae</taxon>
        <taxon>Agaricales</taxon>
        <taxon>Marasmiineae</taxon>
        <taxon>Mycenaceae</taxon>
        <taxon>Mycena</taxon>
    </lineage>
</organism>
<dbReference type="Gene3D" id="3.20.20.100">
    <property type="entry name" value="NADP-dependent oxidoreductase domain"/>
    <property type="match status" value="1"/>
</dbReference>
<dbReference type="GO" id="GO:0016491">
    <property type="term" value="F:oxidoreductase activity"/>
    <property type="evidence" value="ECO:0007669"/>
    <property type="project" value="UniProtKB-KW"/>
</dbReference>
<name>A0AAD6X601_9AGAR</name>
<dbReference type="InterPro" id="IPR023210">
    <property type="entry name" value="NADP_OxRdtase_dom"/>
</dbReference>
<protein>
    <submittedName>
        <fullName evidence="3">Aldo/keto reductase</fullName>
    </submittedName>
</protein>
<accession>A0AAD6X601</accession>
<evidence type="ECO:0000313" key="4">
    <source>
        <dbReference type="Proteomes" id="UP001218188"/>
    </source>
</evidence>
<dbReference type="SUPFAM" id="SSF51430">
    <property type="entry name" value="NAD(P)-linked oxidoreductase"/>
    <property type="match status" value="1"/>
</dbReference>
<keyword evidence="4" id="KW-1185">Reference proteome</keyword>
<proteinExistence type="predicted"/>
<dbReference type="GO" id="GO:0005737">
    <property type="term" value="C:cytoplasm"/>
    <property type="evidence" value="ECO:0007669"/>
    <property type="project" value="TreeGrafter"/>
</dbReference>